<dbReference type="InterPro" id="IPR036047">
    <property type="entry name" value="F-box-like_dom_sf"/>
</dbReference>
<organism evidence="4 5">
    <name type="scientific">Leersia perrieri</name>
    <dbReference type="NCBI Taxonomy" id="77586"/>
    <lineage>
        <taxon>Eukaryota</taxon>
        <taxon>Viridiplantae</taxon>
        <taxon>Streptophyta</taxon>
        <taxon>Embryophyta</taxon>
        <taxon>Tracheophyta</taxon>
        <taxon>Spermatophyta</taxon>
        <taxon>Magnoliopsida</taxon>
        <taxon>Liliopsida</taxon>
        <taxon>Poales</taxon>
        <taxon>Poaceae</taxon>
        <taxon>BOP clade</taxon>
        <taxon>Oryzoideae</taxon>
        <taxon>Oryzeae</taxon>
        <taxon>Oryzinae</taxon>
        <taxon>Leersia</taxon>
    </lineage>
</organism>
<reference evidence="4 5" key="1">
    <citation type="submission" date="2012-08" db="EMBL/GenBank/DDBJ databases">
        <title>Oryza genome evolution.</title>
        <authorList>
            <person name="Wing R.A."/>
        </authorList>
    </citation>
    <scope>NUCLEOTIDE SEQUENCE</scope>
</reference>
<feature type="domain" description="F-box" evidence="2">
    <location>
        <begin position="28"/>
        <end position="69"/>
    </location>
</feature>
<evidence type="ECO:0000256" key="1">
    <source>
        <dbReference type="SAM" id="MobiDB-lite"/>
    </source>
</evidence>
<proteinExistence type="predicted"/>
<feature type="region of interest" description="Disordered" evidence="1">
    <location>
        <begin position="1"/>
        <end position="28"/>
    </location>
</feature>
<evidence type="ECO:0000259" key="2">
    <source>
        <dbReference type="Pfam" id="PF00646"/>
    </source>
</evidence>
<dbReference type="eggNOG" id="ENOG502R6UE">
    <property type="taxonomic scope" value="Eukaryota"/>
</dbReference>
<dbReference type="PANTHER" id="PTHR33207">
    <property type="entry name" value="F-BOX DOMAIN CONTAINING PROTEIN-RELATED"/>
    <property type="match status" value="1"/>
</dbReference>
<dbReference type="SUPFAM" id="SSF81383">
    <property type="entry name" value="F-box domain"/>
    <property type="match status" value="1"/>
</dbReference>
<reference evidence="5" key="2">
    <citation type="submission" date="2013-12" db="EMBL/GenBank/DDBJ databases">
        <authorList>
            <person name="Yu Y."/>
            <person name="Lee S."/>
            <person name="de Baynast K."/>
            <person name="Wissotski M."/>
            <person name="Liu L."/>
            <person name="Talag J."/>
            <person name="Goicoechea J."/>
            <person name="Angelova A."/>
            <person name="Jetty R."/>
            <person name="Kudrna D."/>
            <person name="Golser W."/>
            <person name="Rivera L."/>
            <person name="Zhang J."/>
            <person name="Wing R."/>
        </authorList>
    </citation>
    <scope>NUCLEOTIDE SEQUENCE</scope>
</reference>
<dbReference type="InterPro" id="IPR001810">
    <property type="entry name" value="F-box_dom"/>
</dbReference>
<dbReference type="Gene3D" id="1.20.1280.50">
    <property type="match status" value="1"/>
</dbReference>
<dbReference type="AlphaFoldDB" id="A0A0D9V173"/>
<dbReference type="InterPro" id="IPR056594">
    <property type="entry name" value="AT5G49610-like_b-prop"/>
</dbReference>
<evidence type="ECO:0000313" key="4">
    <source>
        <dbReference type="EnsemblPlants" id="LPERR01G14530.1"/>
    </source>
</evidence>
<evidence type="ECO:0000259" key="3">
    <source>
        <dbReference type="Pfam" id="PF23635"/>
    </source>
</evidence>
<reference evidence="4" key="3">
    <citation type="submission" date="2015-04" db="UniProtKB">
        <authorList>
            <consortium name="EnsemblPlants"/>
        </authorList>
    </citation>
    <scope>IDENTIFICATION</scope>
</reference>
<accession>A0A0D9V173</accession>
<dbReference type="Pfam" id="PF23635">
    <property type="entry name" value="Beta-prop_AT5G49610-like"/>
    <property type="match status" value="1"/>
</dbReference>
<dbReference type="Pfam" id="PF00646">
    <property type="entry name" value="F-box"/>
    <property type="match status" value="1"/>
</dbReference>
<keyword evidence="5" id="KW-1185">Reference proteome</keyword>
<dbReference type="Gramene" id="LPERR01G14530.1">
    <property type="protein sequence ID" value="LPERR01G14530.1"/>
    <property type="gene ID" value="LPERR01G14530"/>
</dbReference>
<sequence>MRRCRKRKRAGEKPSCLPAAGTSSSSFESLNDDVLGEILVRLPSVAALARAACACARWRSLASSPAFLRRFRALHPSLLGHFATDHDDESVLPMFHPARSQFDDGCSDAAVRGGDFHLTHVDANAGWRLHDCRHGRLLFANERDLLVYDPLSRRGVSIRRPSWDPDLSTHFTHLLLADRTDSFRVVSVEHYGEDAARGAVYSSRTGTWRRGRWDERVVNPKRPSECSYYPGMQADGRVYWKNRDTTRLQVFDAGDMRFSYVRLPDGVHPRSKYAIGEAEDGACCLVCLADAPHGAVFKAYRLRIVGKGSSSEWWSWELDRRVPASLVIGKLKYPPVRHVCAVVAGVVLICFQNYSAPHRHVAFRLSDMKVEATLRSSGRAYPYLMPWRHSPTLPSSSLV</sequence>
<feature type="domain" description="F-box protein AT5G49610-like beta-propeller" evidence="3">
    <location>
        <begin position="129"/>
        <end position="287"/>
    </location>
</feature>
<dbReference type="Proteomes" id="UP000032180">
    <property type="component" value="Chromosome 1"/>
</dbReference>
<dbReference type="EnsemblPlants" id="LPERR01G14530.1">
    <property type="protein sequence ID" value="LPERR01G14530.1"/>
    <property type="gene ID" value="LPERR01G14530"/>
</dbReference>
<name>A0A0D9V173_9ORYZ</name>
<dbReference type="HOGENOM" id="CLU_017945_8_2_1"/>
<protein>
    <recommendedName>
        <fullName evidence="6">F-box domain-containing protein</fullName>
    </recommendedName>
</protein>
<evidence type="ECO:0000313" key="5">
    <source>
        <dbReference type="Proteomes" id="UP000032180"/>
    </source>
</evidence>
<feature type="compositionally biased region" description="Basic residues" evidence="1">
    <location>
        <begin position="1"/>
        <end position="10"/>
    </location>
</feature>
<evidence type="ECO:0008006" key="6">
    <source>
        <dbReference type="Google" id="ProtNLM"/>
    </source>
</evidence>